<feature type="compositionally biased region" description="Polar residues" evidence="4">
    <location>
        <begin position="558"/>
        <end position="579"/>
    </location>
</feature>
<feature type="domain" description="VWFC" evidence="5">
    <location>
        <begin position="24"/>
        <end position="88"/>
    </location>
</feature>
<feature type="region of interest" description="Disordered" evidence="4">
    <location>
        <begin position="493"/>
        <end position="517"/>
    </location>
</feature>
<feature type="compositionally biased region" description="Polar residues" evidence="4">
    <location>
        <begin position="305"/>
        <end position="319"/>
    </location>
</feature>
<dbReference type="InterPro" id="IPR052424">
    <property type="entry name" value="Kielin_Chordin-BMP_Reg"/>
</dbReference>
<gene>
    <name evidence="6" type="ORF">V5799_021840</name>
</gene>
<proteinExistence type="predicted"/>
<feature type="region of interest" description="Disordered" evidence="4">
    <location>
        <begin position="853"/>
        <end position="876"/>
    </location>
</feature>
<feature type="region of interest" description="Disordered" evidence="4">
    <location>
        <begin position="958"/>
        <end position="988"/>
    </location>
</feature>
<feature type="region of interest" description="Disordered" evidence="4">
    <location>
        <begin position="118"/>
        <end position="140"/>
    </location>
</feature>
<evidence type="ECO:0000313" key="7">
    <source>
        <dbReference type="Proteomes" id="UP001321473"/>
    </source>
</evidence>
<keyword evidence="3" id="KW-0732">Signal</keyword>
<evidence type="ECO:0000259" key="5">
    <source>
        <dbReference type="PROSITE" id="PS50184"/>
    </source>
</evidence>
<dbReference type="Proteomes" id="UP001321473">
    <property type="component" value="Unassembled WGS sequence"/>
</dbReference>
<keyword evidence="7" id="KW-1185">Reference proteome</keyword>
<keyword evidence="2" id="KW-0964">Secreted</keyword>
<comment type="caution">
    <text evidence="6">The sequence shown here is derived from an EMBL/GenBank/DDBJ whole genome shotgun (WGS) entry which is preliminary data.</text>
</comment>
<feature type="region of interest" description="Disordered" evidence="4">
    <location>
        <begin position="177"/>
        <end position="205"/>
    </location>
</feature>
<feature type="region of interest" description="Disordered" evidence="4">
    <location>
        <begin position="421"/>
        <end position="441"/>
    </location>
</feature>
<dbReference type="InterPro" id="IPR001007">
    <property type="entry name" value="VWF_dom"/>
</dbReference>
<feature type="compositionally biased region" description="Basic and acidic residues" evidence="4">
    <location>
        <begin position="977"/>
        <end position="988"/>
    </location>
</feature>
<evidence type="ECO:0000256" key="4">
    <source>
        <dbReference type="SAM" id="MobiDB-lite"/>
    </source>
</evidence>
<reference evidence="6 7" key="1">
    <citation type="journal article" date="2023" name="Arcadia Sci">
        <title>De novo assembly of a long-read Amblyomma americanum tick genome.</title>
        <authorList>
            <person name="Chou S."/>
            <person name="Poskanzer K.E."/>
            <person name="Rollins M."/>
            <person name="Thuy-Boun P.S."/>
        </authorList>
    </citation>
    <scope>NUCLEOTIDE SEQUENCE [LARGE SCALE GENOMIC DNA]</scope>
    <source>
        <strain evidence="6">F_SG_1</strain>
        <tissue evidence="6">Salivary glands</tissue>
    </source>
</reference>
<organism evidence="6 7">
    <name type="scientific">Amblyomma americanum</name>
    <name type="common">Lone star tick</name>
    <dbReference type="NCBI Taxonomy" id="6943"/>
    <lineage>
        <taxon>Eukaryota</taxon>
        <taxon>Metazoa</taxon>
        <taxon>Ecdysozoa</taxon>
        <taxon>Arthropoda</taxon>
        <taxon>Chelicerata</taxon>
        <taxon>Arachnida</taxon>
        <taxon>Acari</taxon>
        <taxon>Parasitiformes</taxon>
        <taxon>Ixodida</taxon>
        <taxon>Ixodoidea</taxon>
        <taxon>Ixodidae</taxon>
        <taxon>Amblyomminae</taxon>
        <taxon>Amblyomma</taxon>
    </lineage>
</organism>
<evidence type="ECO:0000256" key="2">
    <source>
        <dbReference type="ARBA" id="ARBA00022525"/>
    </source>
</evidence>
<feature type="region of interest" description="Disordered" evidence="4">
    <location>
        <begin position="265"/>
        <end position="392"/>
    </location>
</feature>
<evidence type="ECO:0000256" key="1">
    <source>
        <dbReference type="ARBA" id="ARBA00004613"/>
    </source>
</evidence>
<dbReference type="PROSITE" id="PS50184">
    <property type="entry name" value="VWFC_2"/>
    <property type="match status" value="1"/>
</dbReference>
<dbReference type="PANTHER" id="PTHR46698">
    <property type="entry name" value="CROSSVEINLESS 2"/>
    <property type="match status" value="1"/>
</dbReference>
<dbReference type="SUPFAM" id="SSF57603">
    <property type="entry name" value="FnI-like domain"/>
    <property type="match status" value="1"/>
</dbReference>
<comment type="subcellular location">
    <subcellularLocation>
        <location evidence="1">Secreted</location>
    </subcellularLocation>
</comment>
<feature type="compositionally biased region" description="Low complexity" evidence="4">
    <location>
        <begin position="177"/>
        <end position="197"/>
    </location>
</feature>
<feature type="compositionally biased region" description="Low complexity" evidence="4">
    <location>
        <begin position="855"/>
        <end position="866"/>
    </location>
</feature>
<evidence type="ECO:0000256" key="3">
    <source>
        <dbReference type="ARBA" id="ARBA00022729"/>
    </source>
</evidence>
<evidence type="ECO:0000313" key="6">
    <source>
        <dbReference type="EMBL" id="KAK8788384.1"/>
    </source>
</evidence>
<dbReference type="PANTHER" id="PTHR46698:SF3">
    <property type="entry name" value="TENECTIN ISOFORM 1-RELATED"/>
    <property type="match status" value="1"/>
</dbReference>
<feature type="compositionally biased region" description="Low complexity" evidence="4">
    <location>
        <begin position="122"/>
        <end position="132"/>
    </location>
</feature>
<dbReference type="AlphaFoldDB" id="A0AAQ4FM81"/>
<protein>
    <recommendedName>
        <fullName evidence="5">VWFC domain-containing protein</fullName>
    </recommendedName>
</protein>
<dbReference type="EMBL" id="JARKHS020000856">
    <property type="protein sequence ID" value="KAK8788384.1"/>
    <property type="molecule type" value="Genomic_DNA"/>
</dbReference>
<sequence>MNEGLLHCGTPAHTLKGVCGDPLAGCFYKSERYEHGDSVETPEPCLNCTCQKGVLVCYLRVCPAIGTPAPGCFTARESGQCCPNVFCSGDKKSETTTTPPPPTDDDYYDYPATVDYEAEASTTTTTTTTTTTRRPYTASTRRYSFAPKPVKRPYGGVHDDVELSARTPSVIVEQTETTTTEADVTTTTARGASTTTTEEAQAKPDVTTSVPLATTFAPTTKPSPTTTTTPEDVVTVTATGIAPTATTPHSVTTFTAVVGGEDDDAAPTVKADSPGAGLGFGPKEVHGASRTTTTSPTTRRHETSASTKPAGQVASTSRKPSGVEEGPKVVATETTTTARPSTLAGITETPVEEQPVGDGEFVTGTAANEFETPVRRPLTEDEPANSVEDGSLGGRDSIMFVSSTPMPYELHHSFDLQDLNTVSGGNDEKKEAVDGSPQTDQLRPVYGQAHLYNATSLGGASVIESRYPVKENDTLQPVYGTVPAYHRPTAESSIGKVDSLRPRYGKPPSFREESSEELISHMHTQVSTTAEVHYEPALSLDAYTPSDKKSLTLNKAVNSTAENSKTQSDSSHQENTAPGTENRPHISIAPKDLTPIYYDVRKYTTTTPSPAATFTTEDNSARLSTLTTSATTMSVYSTSQGTKDVVINATTASNMTKEAQEQHTNLETTTGPDHNIWELMFFNRHYKDNKTEDSNEITNKTADHKKPAEEVAITTSVIKVRVGNTLNVSIDNSNQSKYRNVEEDGIIVSVYPEHQMDGGVTDVQDMPLPGQAESRAISSGDSFKSIQHSGDKAKSPAELTQVISDIIKAHKSEEPEVITAPNIDFSKPNVMTVKVSPSNSFNVFSLILLDKNGTSERGTTSTTEPPVDNAPWAPMGTAAEDSSALRHSAEYANYNQTASATPTSTESFESQASLTVQTQIPSHGASEIISHSEKPALHSTFRIVPFLAEDAIFKPATSTQPSLANDTGAYPRIVNTDPRDTVEGEFTH</sequence>
<name>A0AAQ4FM81_AMBAM</name>
<dbReference type="Gene3D" id="2.10.70.10">
    <property type="entry name" value="Complement Module, domain 1"/>
    <property type="match status" value="1"/>
</dbReference>
<accession>A0AAQ4FM81</accession>
<dbReference type="GO" id="GO:0005576">
    <property type="term" value="C:extracellular region"/>
    <property type="evidence" value="ECO:0007669"/>
    <property type="project" value="UniProtKB-SubCell"/>
</dbReference>
<feature type="region of interest" description="Disordered" evidence="4">
    <location>
        <begin position="558"/>
        <end position="590"/>
    </location>
</feature>